<gene>
    <name evidence="1" type="ORF">ARMGADRAFT_574252</name>
</gene>
<protein>
    <submittedName>
        <fullName evidence="1">Uncharacterized protein</fullName>
    </submittedName>
</protein>
<sequence>MTQQQEYRHLRRFTTPLFTSNLLCTAYTSKAFDHFFPSTSLCIRRSELELQHHYLFRSSAKSFPPSLHEVAVAIGVEIPSPKSISIPEMGDGLVEYFCFEPSQERRNSLLLGYASGREVGTFPPSSMILAVGPLVLMLRWTHARFGGPQNGDGRQLPRRKLSKFHFHPPPCLPIIHFVQCAHIILCTYRFQPGDERSHCNLNANKSLWTG</sequence>
<dbReference type="Proteomes" id="UP000217790">
    <property type="component" value="Unassembled WGS sequence"/>
</dbReference>
<name>A0A2H3ECZ4_ARMGA</name>
<keyword evidence="2" id="KW-1185">Reference proteome</keyword>
<reference evidence="2" key="1">
    <citation type="journal article" date="2017" name="Nat. Ecol. Evol.">
        <title>Genome expansion and lineage-specific genetic innovations in the forest pathogenic fungi Armillaria.</title>
        <authorList>
            <person name="Sipos G."/>
            <person name="Prasanna A.N."/>
            <person name="Walter M.C."/>
            <person name="O'Connor E."/>
            <person name="Balint B."/>
            <person name="Krizsan K."/>
            <person name="Kiss B."/>
            <person name="Hess J."/>
            <person name="Varga T."/>
            <person name="Slot J."/>
            <person name="Riley R."/>
            <person name="Boka B."/>
            <person name="Rigling D."/>
            <person name="Barry K."/>
            <person name="Lee J."/>
            <person name="Mihaltcheva S."/>
            <person name="LaButti K."/>
            <person name="Lipzen A."/>
            <person name="Waldron R."/>
            <person name="Moloney N.M."/>
            <person name="Sperisen C."/>
            <person name="Kredics L."/>
            <person name="Vagvoelgyi C."/>
            <person name="Patrignani A."/>
            <person name="Fitzpatrick D."/>
            <person name="Nagy I."/>
            <person name="Doyle S."/>
            <person name="Anderson J.B."/>
            <person name="Grigoriev I.V."/>
            <person name="Gueldener U."/>
            <person name="Muensterkoetter M."/>
            <person name="Nagy L.G."/>
        </authorList>
    </citation>
    <scope>NUCLEOTIDE SEQUENCE [LARGE SCALE GENOMIC DNA]</scope>
    <source>
        <strain evidence="2">Ar21-2</strain>
    </source>
</reference>
<evidence type="ECO:0000313" key="1">
    <source>
        <dbReference type="EMBL" id="PBK98343.1"/>
    </source>
</evidence>
<dbReference type="OrthoDB" id="10511383at2759"/>
<proteinExistence type="predicted"/>
<accession>A0A2H3ECZ4</accession>
<organism evidence="1 2">
    <name type="scientific">Armillaria gallica</name>
    <name type="common">Bulbous honey fungus</name>
    <name type="synonym">Armillaria bulbosa</name>
    <dbReference type="NCBI Taxonomy" id="47427"/>
    <lineage>
        <taxon>Eukaryota</taxon>
        <taxon>Fungi</taxon>
        <taxon>Dikarya</taxon>
        <taxon>Basidiomycota</taxon>
        <taxon>Agaricomycotina</taxon>
        <taxon>Agaricomycetes</taxon>
        <taxon>Agaricomycetidae</taxon>
        <taxon>Agaricales</taxon>
        <taxon>Marasmiineae</taxon>
        <taxon>Physalacriaceae</taxon>
        <taxon>Armillaria</taxon>
    </lineage>
</organism>
<dbReference type="EMBL" id="KZ293648">
    <property type="protein sequence ID" value="PBK98343.1"/>
    <property type="molecule type" value="Genomic_DNA"/>
</dbReference>
<dbReference type="AlphaFoldDB" id="A0A2H3ECZ4"/>
<evidence type="ECO:0000313" key="2">
    <source>
        <dbReference type="Proteomes" id="UP000217790"/>
    </source>
</evidence>
<dbReference type="InParanoid" id="A0A2H3ECZ4"/>